<dbReference type="InterPro" id="IPR001173">
    <property type="entry name" value="Glyco_trans_2-like"/>
</dbReference>
<reference evidence="6 7" key="1">
    <citation type="submission" date="2023-04" db="EMBL/GenBank/DDBJ databases">
        <title>Marinoamorphus aggregata gen. nov., sp. Nov., isolate from tissue of brittle star Ophioplocus japonicus.</title>
        <authorList>
            <person name="Kawano K."/>
            <person name="Sawayama S."/>
            <person name="Nakagawa S."/>
        </authorList>
    </citation>
    <scope>NUCLEOTIDE SEQUENCE [LARGE SCALE GENOMIC DNA]</scope>
    <source>
        <strain evidence="6 7">NKW23</strain>
    </source>
</reference>
<evidence type="ECO:0000256" key="1">
    <source>
        <dbReference type="ARBA" id="ARBA00006739"/>
    </source>
</evidence>
<evidence type="ECO:0000313" key="6">
    <source>
        <dbReference type="EMBL" id="GMG81771.1"/>
    </source>
</evidence>
<accession>A0ABQ6LMU9</accession>
<comment type="similarity">
    <text evidence="1">Belongs to the glycosyltransferase 2 family.</text>
</comment>
<dbReference type="SUPFAM" id="SSF53448">
    <property type="entry name" value="Nucleotide-diphospho-sugar transferases"/>
    <property type="match status" value="1"/>
</dbReference>
<dbReference type="PANTHER" id="PTHR43179">
    <property type="entry name" value="RHAMNOSYLTRANSFERASE WBBL"/>
    <property type="match status" value="1"/>
</dbReference>
<sequence>MPDPCRSPASAAPPPGCGRAAVVVPSHGRPEALRGCLESLMALDGAPEIVVVDDGSPAPLTPVCAGFGERVRCIRQANAGPGAARNTGVAAVTAPFLAFTDDDCRPVPGWLAALRAAEAGDPARLVGGPIVNALTDNPYAAASQSIASHLHAEGIARDGAPPYLSTNNLGLSRARFEALGGFDPRYRFASEDRDFCRRWRAAGGRLVHAPRAVVHHHHPLTLAGFWRQQLRYGRGARQYHGGGAPGGGPRLAAAGRYLRLLAHPLADGAPRPLTRAMLVALSQAAILAGYLLGPER</sequence>
<dbReference type="Pfam" id="PF00535">
    <property type="entry name" value="Glycos_transf_2"/>
    <property type="match status" value="1"/>
</dbReference>
<dbReference type="Pfam" id="PF13632">
    <property type="entry name" value="Glyco_trans_2_3"/>
    <property type="match status" value="1"/>
</dbReference>
<dbReference type="Proteomes" id="UP001239909">
    <property type="component" value="Unassembled WGS sequence"/>
</dbReference>
<evidence type="ECO:0000313" key="7">
    <source>
        <dbReference type="Proteomes" id="UP001239909"/>
    </source>
</evidence>
<dbReference type="Gene3D" id="3.90.550.10">
    <property type="entry name" value="Spore Coat Polysaccharide Biosynthesis Protein SpsA, Chain A"/>
    <property type="match status" value="1"/>
</dbReference>
<keyword evidence="7" id="KW-1185">Reference proteome</keyword>
<evidence type="ECO:0000259" key="4">
    <source>
        <dbReference type="Pfam" id="PF00535"/>
    </source>
</evidence>
<dbReference type="PANTHER" id="PTHR43179:SF12">
    <property type="entry name" value="GALACTOFURANOSYLTRANSFERASE GLFT2"/>
    <property type="match status" value="1"/>
</dbReference>
<feature type="domain" description="Glycosyltransferase 2-like" evidence="5">
    <location>
        <begin position="164"/>
        <end position="283"/>
    </location>
</feature>
<protein>
    <recommendedName>
        <fullName evidence="4 5">Glycosyltransferase 2-like domain-containing protein</fullName>
    </recommendedName>
</protein>
<comment type="caution">
    <text evidence="6">The sequence shown here is derived from an EMBL/GenBank/DDBJ whole genome shotgun (WGS) entry which is preliminary data.</text>
</comment>
<gene>
    <name evidence="6" type="ORF">LNKW23_09840</name>
</gene>
<name>A0ABQ6LMU9_9RHOB</name>
<dbReference type="RefSeq" id="WP_285670486.1">
    <property type="nucleotide sequence ID" value="NZ_BSYI01000005.1"/>
</dbReference>
<evidence type="ECO:0000259" key="5">
    <source>
        <dbReference type="Pfam" id="PF13632"/>
    </source>
</evidence>
<dbReference type="EMBL" id="BSYI01000005">
    <property type="protein sequence ID" value="GMG81771.1"/>
    <property type="molecule type" value="Genomic_DNA"/>
</dbReference>
<evidence type="ECO:0000256" key="2">
    <source>
        <dbReference type="ARBA" id="ARBA00022676"/>
    </source>
</evidence>
<keyword evidence="3" id="KW-0808">Transferase</keyword>
<feature type="domain" description="Glycosyltransferase 2-like" evidence="4">
    <location>
        <begin position="22"/>
        <end position="135"/>
    </location>
</feature>
<keyword evidence="2" id="KW-0328">Glycosyltransferase</keyword>
<evidence type="ECO:0000256" key="3">
    <source>
        <dbReference type="ARBA" id="ARBA00022679"/>
    </source>
</evidence>
<proteinExistence type="inferred from homology"/>
<dbReference type="InterPro" id="IPR029044">
    <property type="entry name" value="Nucleotide-diphossugar_trans"/>
</dbReference>
<organism evidence="6 7">
    <name type="scientific">Paralimibaculum aggregatum</name>
    <dbReference type="NCBI Taxonomy" id="3036245"/>
    <lineage>
        <taxon>Bacteria</taxon>
        <taxon>Pseudomonadati</taxon>
        <taxon>Pseudomonadota</taxon>
        <taxon>Alphaproteobacteria</taxon>
        <taxon>Rhodobacterales</taxon>
        <taxon>Paracoccaceae</taxon>
        <taxon>Paralimibaculum</taxon>
    </lineage>
</organism>